<dbReference type="Proteomes" id="UP000177622">
    <property type="component" value="Unassembled WGS sequence"/>
</dbReference>
<dbReference type="GO" id="GO:0046872">
    <property type="term" value="F:metal ion binding"/>
    <property type="evidence" value="ECO:0007669"/>
    <property type="project" value="UniProtKB-KW"/>
</dbReference>
<evidence type="ECO:0000256" key="5">
    <source>
        <dbReference type="ARBA" id="ARBA00023163"/>
    </source>
</evidence>
<organism evidence="7 8">
    <name type="scientific">Penicillium arizonense</name>
    <dbReference type="NCBI Taxonomy" id="1835702"/>
    <lineage>
        <taxon>Eukaryota</taxon>
        <taxon>Fungi</taxon>
        <taxon>Dikarya</taxon>
        <taxon>Ascomycota</taxon>
        <taxon>Pezizomycotina</taxon>
        <taxon>Eurotiomycetes</taxon>
        <taxon>Eurotiomycetidae</taxon>
        <taxon>Eurotiales</taxon>
        <taxon>Aspergillaceae</taxon>
        <taxon>Penicillium</taxon>
    </lineage>
</organism>
<dbReference type="OrthoDB" id="2593732at2759"/>
<accession>A0A1F5LLX2</accession>
<dbReference type="InterPro" id="IPR052360">
    <property type="entry name" value="Transcr_Regulatory_Proteins"/>
</dbReference>
<evidence type="ECO:0000313" key="7">
    <source>
        <dbReference type="EMBL" id="OGE54105.1"/>
    </source>
</evidence>
<dbReference type="GO" id="GO:0003677">
    <property type="term" value="F:DNA binding"/>
    <property type="evidence" value="ECO:0007669"/>
    <property type="project" value="UniProtKB-KW"/>
</dbReference>
<keyword evidence="3" id="KW-0805">Transcription regulation</keyword>
<dbReference type="PANTHER" id="PTHR36206:SF4">
    <property type="entry name" value="HYPOTHETICAL CONSERVED PROTEIN (EUROFUNG)-RELATED"/>
    <property type="match status" value="1"/>
</dbReference>
<evidence type="ECO:0000256" key="3">
    <source>
        <dbReference type="ARBA" id="ARBA00023015"/>
    </source>
</evidence>
<proteinExistence type="predicted"/>
<name>A0A1F5LLX2_PENAI</name>
<evidence type="ECO:0000313" key="8">
    <source>
        <dbReference type="Proteomes" id="UP000177622"/>
    </source>
</evidence>
<keyword evidence="8" id="KW-1185">Reference proteome</keyword>
<dbReference type="STRING" id="1835702.A0A1F5LLX2"/>
<reference evidence="7 8" key="1">
    <citation type="journal article" date="2016" name="Sci. Rep.">
        <title>Penicillium arizonense, a new, genome sequenced fungal species, reveals a high chemical diversity in secreted metabolites.</title>
        <authorList>
            <person name="Grijseels S."/>
            <person name="Nielsen J.C."/>
            <person name="Randelovic M."/>
            <person name="Nielsen J."/>
            <person name="Nielsen K.F."/>
            <person name="Workman M."/>
            <person name="Frisvad J.C."/>
        </authorList>
    </citation>
    <scope>NUCLEOTIDE SEQUENCE [LARGE SCALE GENOMIC DNA]</scope>
    <source>
        <strain evidence="7 8">CBS 141311</strain>
    </source>
</reference>
<dbReference type="GeneID" id="34575040"/>
<dbReference type="PANTHER" id="PTHR36206">
    <property type="entry name" value="ASPERCRYPTIN BIOSYNTHESIS CLUSTER-SPECIFIC TRANSCRIPTION REGULATOR ATNN-RELATED"/>
    <property type="match status" value="1"/>
</dbReference>
<keyword evidence="1" id="KW-0479">Metal-binding</keyword>
<keyword evidence="4" id="KW-0238">DNA-binding</keyword>
<gene>
    <name evidence="7" type="ORF">PENARI_c006G04653</name>
</gene>
<evidence type="ECO:0000256" key="6">
    <source>
        <dbReference type="ARBA" id="ARBA00023242"/>
    </source>
</evidence>
<dbReference type="EMBL" id="LXJU01000006">
    <property type="protein sequence ID" value="OGE54105.1"/>
    <property type="molecule type" value="Genomic_DNA"/>
</dbReference>
<evidence type="ECO:0000256" key="2">
    <source>
        <dbReference type="ARBA" id="ARBA00022833"/>
    </source>
</evidence>
<evidence type="ECO:0000256" key="4">
    <source>
        <dbReference type="ARBA" id="ARBA00023125"/>
    </source>
</evidence>
<dbReference type="RefSeq" id="XP_022489542.1">
    <property type="nucleotide sequence ID" value="XM_022630306.1"/>
</dbReference>
<protein>
    <submittedName>
        <fullName evidence="7">Uncharacterized protein</fullName>
    </submittedName>
</protein>
<keyword evidence="2" id="KW-0862">Zinc</keyword>
<comment type="caution">
    <text evidence="7">The sequence shown here is derived from an EMBL/GenBank/DDBJ whole genome shotgun (WGS) entry which is preliminary data.</text>
</comment>
<dbReference type="AlphaFoldDB" id="A0A1F5LLX2"/>
<evidence type="ECO:0000256" key="1">
    <source>
        <dbReference type="ARBA" id="ARBA00022723"/>
    </source>
</evidence>
<keyword evidence="5" id="KW-0804">Transcription</keyword>
<sequence>MPKAETETNNWKNMKPLQATANFGLSQAEPSYLNFIRQNASKQVASYFSRAFWDQMVHQVGESQPAVRNAEIGVGFMHWNYEIRELGRENRSLPLQQCSKAFGHLQKTLSGSLSSSTQIETVLCSCIVLAASSMIQGDARATSCHLGPE</sequence>
<keyword evidence="6" id="KW-0539">Nucleus</keyword>